<dbReference type="RefSeq" id="WP_308711127.1">
    <property type="nucleotide sequence ID" value="NZ_JAVHUY010000003.1"/>
</dbReference>
<dbReference type="EMBL" id="JAVHUY010000003">
    <property type="protein sequence ID" value="MDQ7903853.1"/>
    <property type="molecule type" value="Genomic_DNA"/>
</dbReference>
<evidence type="ECO:0000313" key="3">
    <source>
        <dbReference type="Proteomes" id="UP001230908"/>
    </source>
</evidence>
<name>A0ABU0Z9Y8_9ACTN</name>
<feature type="compositionally biased region" description="Basic and acidic residues" evidence="1">
    <location>
        <begin position="1"/>
        <end position="19"/>
    </location>
</feature>
<evidence type="ECO:0008006" key="4">
    <source>
        <dbReference type="Google" id="ProtNLM"/>
    </source>
</evidence>
<dbReference type="Proteomes" id="UP001230908">
    <property type="component" value="Unassembled WGS sequence"/>
</dbReference>
<evidence type="ECO:0000256" key="1">
    <source>
        <dbReference type="SAM" id="MobiDB-lite"/>
    </source>
</evidence>
<evidence type="ECO:0000313" key="2">
    <source>
        <dbReference type="EMBL" id="MDQ7903853.1"/>
    </source>
</evidence>
<reference evidence="2 3" key="1">
    <citation type="submission" date="2023-08" db="EMBL/GenBank/DDBJ databases">
        <title>Phytohabitans sansha sp. nov., isolated from marine sediment.</title>
        <authorList>
            <person name="Zhao Y."/>
            <person name="Yi K."/>
        </authorList>
    </citation>
    <scope>NUCLEOTIDE SEQUENCE [LARGE SCALE GENOMIC DNA]</scope>
    <source>
        <strain evidence="2 3">ZYX-F-186</strain>
    </source>
</reference>
<protein>
    <recommendedName>
        <fullName evidence="4">Glycosyltransferase 2-like domain-containing protein</fullName>
    </recommendedName>
</protein>
<feature type="region of interest" description="Disordered" evidence="1">
    <location>
        <begin position="1"/>
        <end position="27"/>
    </location>
</feature>
<gene>
    <name evidence="2" type="ORF">RB614_04880</name>
</gene>
<sequence length="374" mass="40637">MGDDHARAREIRHHGDHDGLLAPPPSRSGDHAPLDAIVVPTARPIAFLDEAIRLAGALDCPLVALCSGRVGAAEAMRRAPEGVRMLAVDCVRPGLPSFETSATLAGYGFERHTDAGLKRNTALALARMLGWRRVVFLDDDMAVRRPADLPLAAGLLGPVTAVGLRNDGFPDNSVVCHAFRAVGGRQGTFIGSGALAVAVDRVTSFFPSVYNEDWFFLLEDGGIGQVAAAGTVTQRVFDPYEDPERARSEEFGDCLAEGIFALLDDGRRVSDADEEYWEQFLAARHSLIAGVLRRVPDQPAIGGATRARMARAIRAAQERLTEITPDMCVRYLKSWQRDRDHWVDFLATLPAESVAGALRRLGLRAETTHLRRAS</sequence>
<proteinExistence type="predicted"/>
<comment type="caution">
    <text evidence="2">The sequence shown here is derived from an EMBL/GenBank/DDBJ whole genome shotgun (WGS) entry which is preliminary data.</text>
</comment>
<keyword evidence="3" id="KW-1185">Reference proteome</keyword>
<organism evidence="2 3">
    <name type="scientific">Phytohabitans maris</name>
    <dbReference type="NCBI Taxonomy" id="3071409"/>
    <lineage>
        <taxon>Bacteria</taxon>
        <taxon>Bacillati</taxon>
        <taxon>Actinomycetota</taxon>
        <taxon>Actinomycetes</taxon>
        <taxon>Micromonosporales</taxon>
        <taxon>Micromonosporaceae</taxon>
    </lineage>
</organism>
<accession>A0ABU0Z9Y8</accession>